<comment type="caution">
    <text evidence="2">The sequence shown here is derived from an EMBL/GenBank/DDBJ whole genome shotgun (WGS) entry which is preliminary data.</text>
</comment>
<dbReference type="SUPFAM" id="SSF53098">
    <property type="entry name" value="Ribonuclease H-like"/>
    <property type="match status" value="1"/>
</dbReference>
<organism evidence="2 3">
    <name type="scientific">Microdochium trichocladiopsis</name>
    <dbReference type="NCBI Taxonomy" id="1682393"/>
    <lineage>
        <taxon>Eukaryota</taxon>
        <taxon>Fungi</taxon>
        <taxon>Dikarya</taxon>
        <taxon>Ascomycota</taxon>
        <taxon>Pezizomycotina</taxon>
        <taxon>Sordariomycetes</taxon>
        <taxon>Xylariomycetidae</taxon>
        <taxon>Xylariales</taxon>
        <taxon>Microdochiaceae</taxon>
        <taxon>Microdochium</taxon>
    </lineage>
</organism>
<dbReference type="InterPro" id="IPR012337">
    <property type="entry name" value="RNaseH-like_sf"/>
</dbReference>
<dbReference type="Proteomes" id="UP000756346">
    <property type="component" value="Unassembled WGS sequence"/>
</dbReference>
<dbReference type="GO" id="GO:0003676">
    <property type="term" value="F:nucleic acid binding"/>
    <property type="evidence" value="ECO:0007669"/>
    <property type="project" value="InterPro"/>
</dbReference>
<name>A0A9P9BJX1_9PEZI</name>
<dbReference type="PANTHER" id="PTHR43040">
    <property type="entry name" value="RIBONUCLEASE D"/>
    <property type="match status" value="1"/>
</dbReference>
<gene>
    <name evidence="2" type="ORF">B0I36DRAFT_355252</name>
</gene>
<dbReference type="EMBL" id="JAGTJQ010000012">
    <property type="protein sequence ID" value="KAH7016464.1"/>
    <property type="molecule type" value="Genomic_DNA"/>
</dbReference>
<feature type="region of interest" description="Disordered" evidence="1">
    <location>
        <begin position="26"/>
        <end position="168"/>
    </location>
</feature>
<feature type="compositionally biased region" description="Basic and acidic residues" evidence="1">
    <location>
        <begin position="34"/>
        <end position="58"/>
    </location>
</feature>
<dbReference type="PANTHER" id="PTHR43040:SF1">
    <property type="entry name" value="RIBONUCLEASE D"/>
    <property type="match status" value="1"/>
</dbReference>
<evidence type="ECO:0000313" key="3">
    <source>
        <dbReference type="Proteomes" id="UP000756346"/>
    </source>
</evidence>
<dbReference type="RefSeq" id="XP_046006088.1">
    <property type="nucleotide sequence ID" value="XM_046157420.1"/>
</dbReference>
<proteinExistence type="predicted"/>
<sequence length="279" mass="29853">MEARQHQSHQLRRDLRRIQWQQELCRHGTQQRGLARDQSSRANETKRRRASDRLRDAILGDSPPPQPKNKQPWHMSPTPASPTPAGQDPGDGDMAAATPVLGDQSLGNHGLGAQGPDDQGPDDQGPDGQGLGLGISLDGHGRGHGPNLGFTGPPGASRGSAQGGLGFNTSGKNGVTMKDILEDPAIPKVFFDVRSGADALYAHFNIALQGVEDVQLMENVARRRAIQEISHGLAKCVEPHGSDRALGPWRDNETVNGSFGTNTTACPLRPNYINVTPDS</sequence>
<dbReference type="GeneID" id="70186966"/>
<evidence type="ECO:0008006" key="4">
    <source>
        <dbReference type="Google" id="ProtNLM"/>
    </source>
</evidence>
<protein>
    <recommendedName>
        <fullName evidence="4">3'-5' exonuclease domain-containing protein</fullName>
    </recommendedName>
</protein>
<accession>A0A9P9BJX1</accession>
<dbReference type="OrthoDB" id="26838at2759"/>
<dbReference type="InterPro" id="IPR036397">
    <property type="entry name" value="RNaseH_sf"/>
</dbReference>
<reference evidence="2" key="1">
    <citation type="journal article" date="2021" name="Nat. Commun.">
        <title>Genetic determinants of endophytism in the Arabidopsis root mycobiome.</title>
        <authorList>
            <person name="Mesny F."/>
            <person name="Miyauchi S."/>
            <person name="Thiergart T."/>
            <person name="Pickel B."/>
            <person name="Atanasova L."/>
            <person name="Karlsson M."/>
            <person name="Huettel B."/>
            <person name="Barry K.W."/>
            <person name="Haridas S."/>
            <person name="Chen C."/>
            <person name="Bauer D."/>
            <person name="Andreopoulos W."/>
            <person name="Pangilinan J."/>
            <person name="LaButti K."/>
            <person name="Riley R."/>
            <person name="Lipzen A."/>
            <person name="Clum A."/>
            <person name="Drula E."/>
            <person name="Henrissat B."/>
            <person name="Kohler A."/>
            <person name="Grigoriev I.V."/>
            <person name="Martin F.M."/>
            <person name="Hacquard S."/>
        </authorList>
    </citation>
    <scope>NUCLEOTIDE SEQUENCE</scope>
    <source>
        <strain evidence="2">MPI-CAGE-CH-0230</strain>
    </source>
</reference>
<dbReference type="AlphaFoldDB" id="A0A9P9BJX1"/>
<keyword evidence="3" id="KW-1185">Reference proteome</keyword>
<evidence type="ECO:0000313" key="2">
    <source>
        <dbReference type="EMBL" id="KAH7016464.1"/>
    </source>
</evidence>
<evidence type="ECO:0000256" key="1">
    <source>
        <dbReference type="SAM" id="MobiDB-lite"/>
    </source>
</evidence>
<dbReference type="Gene3D" id="3.30.420.10">
    <property type="entry name" value="Ribonuclease H-like superfamily/Ribonuclease H"/>
    <property type="match status" value="1"/>
</dbReference>